<feature type="transmembrane region" description="Helical" evidence="1">
    <location>
        <begin position="157"/>
        <end position="180"/>
    </location>
</feature>
<feature type="transmembrane region" description="Helical" evidence="1">
    <location>
        <begin position="112"/>
        <end position="137"/>
    </location>
</feature>
<dbReference type="InParanoid" id="A8N1Q3"/>
<evidence type="ECO:0000256" key="1">
    <source>
        <dbReference type="SAM" id="Phobius"/>
    </source>
</evidence>
<protein>
    <submittedName>
        <fullName evidence="2">Uncharacterized protein</fullName>
    </submittedName>
</protein>
<dbReference type="AlphaFoldDB" id="A8N1Q3"/>
<dbReference type="STRING" id="240176.A8N1Q3"/>
<organism evidence="2 3">
    <name type="scientific">Coprinopsis cinerea (strain Okayama-7 / 130 / ATCC MYA-4618 / FGSC 9003)</name>
    <name type="common">Inky cap fungus</name>
    <name type="synonym">Hormographiella aspergillata</name>
    <dbReference type="NCBI Taxonomy" id="240176"/>
    <lineage>
        <taxon>Eukaryota</taxon>
        <taxon>Fungi</taxon>
        <taxon>Dikarya</taxon>
        <taxon>Basidiomycota</taxon>
        <taxon>Agaricomycotina</taxon>
        <taxon>Agaricomycetes</taxon>
        <taxon>Agaricomycetidae</taxon>
        <taxon>Agaricales</taxon>
        <taxon>Agaricineae</taxon>
        <taxon>Psathyrellaceae</taxon>
        <taxon>Coprinopsis</taxon>
    </lineage>
</organism>
<accession>A8N1Q3</accession>
<dbReference type="eggNOG" id="ENOG502SKPX">
    <property type="taxonomic scope" value="Eukaryota"/>
</dbReference>
<dbReference type="KEGG" id="cci:CC1G_06733"/>
<keyword evidence="1" id="KW-1133">Transmembrane helix</keyword>
<dbReference type="OrthoDB" id="2575000at2759"/>
<dbReference type="OMA" id="QRATAWI"/>
<evidence type="ECO:0000313" key="3">
    <source>
        <dbReference type="Proteomes" id="UP000001861"/>
    </source>
</evidence>
<evidence type="ECO:0000313" key="2">
    <source>
        <dbReference type="EMBL" id="EAU93013.1"/>
    </source>
</evidence>
<sequence>MIAGFSKATTLYLAPVLALTATILSLFAFLAPTLLLHDRVALLTVTPSTTLSQPGPSKSIDGPSVFIGILGSCSRSNNNDTVTCTAPALAPEYALGVLPENAPRLLLSAPSAAAPGLIAVALAFSVVFLVTFTLISFRHKMPGKASSVFDAPHLQNASAWIGVFGFMIGFTAFLIIRMWFGKTVKDFNAMILEQGQQGPQLVAEIGNAFVMVYVAYAFFAVPIISSLTKLNVKLSK</sequence>
<proteinExistence type="predicted"/>
<name>A8N1Q3_COPC7</name>
<keyword evidence="1" id="KW-0472">Membrane</keyword>
<dbReference type="GeneID" id="6005172"/>
<comment type="caution">
    <text evidence="2">The sequence shown here is derived from an EMBL/GenBank/DDBJ whole genome shotgun (WGS) entry which is preliminary data.</text>
</comment>
<keyword evidence="1" id="KW-0812">Transmembrane</keyword>
<feature type="transmembrane region" description="Helical" evidence="1">
    <location>
        <begin position="12"/>
        <end position="36"/>
    </location>
</feature>
<dbReference type="Proteomes" id="UP000001861">
    <property type="component" value="Unassembled WGS sequence"/>
</dbReference>
<keyword evidence="3" id="KW-1185">Reference proteome</keyword>
<dbReference type="EMBL" id="AACS02000001">
    <property type="protein sequence ID" value="EAU93013.1"/>
    <property type="molecule type" value="Genomic_DNA"/>
</dbReference>
<feature type="transmembrane region" description="Helical" evidence="1">
    <location>
        <begin position="201"/>
        <end position="224"/>
    </location>
</feature>
<dbReference type="VEuPathDB" id="FungiDB:CC1G_06733"/>
<reference evidence="2 3" key="1">
    <citation type="journal article" date="2010" name="Proc. Natl. Acad. Sci. U.S.A.">
        <title>Insights into evolution of multicellular fungi from the assembled chromosomes of the mushroom Coprinopsis cinerea (Coprinus cinereus).</title>
        <authorList>
            <person name="Stajich J.E."/>
            <person name="Wilke S.K."/>
            <person name="Ahren D."/>
            <person name="Au C.H."/>
            <person name="Birren B.W."/>
            <person name="Borodovsky M."/>
            <person name="Burns C."/>
            <person name="Canback B."/>
            <person name="Casselton L.A."/>
            <person name="Cheng C.K."/>
            <person name="Deng J."/>
            <person name="Dietrich F.S."/>
            <person name="Fargo D.C."/>
            <person name="Farman M.L."/>
            <person name="Gathman A.C."/>
            <person name="Goldberg J."/>
            <person name="Guigo R."/>
            <person name="Hoegger P.J."/>
            <person name="Hooker J.B."/>
            <person name="Huggins A."/>
            <person name="James T.Y."/>
            <person name="Kamada T."/>
            <person name="Kilaru S."/>
            <person name="Kodira C."/>
            <person name="Kues U."/>
            <person name="Kupfer D."/>
            <person name="Kwan H.S."/>
            <person name="Lomsadze A."/>
            <person name="Li W."/>
            <person name="Lilly W.W."/>
            <person name="Ma L.J."/>
            <person name="Mackey A.J."/>
            <person name="Manning G."/>
            <person name="Martin F."/>
            <person name="Muraguchi H."/>
            <person name="Natvig D.O."/>
            <person name="Palmerini H."/>
            <person name="Ramesh M.A."/>
            <person name="Rehmeyer C.J."/>
            <person name="Roe B.A."/>
            <person name="Shenoy N."/>
            <person name="Stanke M."/>
            <person name="Ter-Hovhannisyan V."/>
            <person name="Tunlid A."/>
            <person name="Velagapudi R."/>
            <person name="Vision T.J."/>
            <person name="Zeng Q."/>
            <person name="Zolan M.E."/>
            <person name="Pukkila P.J."/>
        </authorList>
    </citation>
    <scope>NUCLEOTIDE SEQUENCE [LARGE SCALE GENOMIC DNA]</scope>
    <source>
        <strain evidence="3">Okayama-7 / 130 / ATCC MYA-4618 / FGSC 9003</strain>
    </source>
</reference>
<dbReference type="RefSeq" id="XP_001828747.1">
    <property type="nucleotide sequence ID" value="XM_001828695.1"/>
</dbReference>
<gene>
    <name evidence="2" type="ORF">CC1G_06733</name>
</gene>